<reference evidence="2 3" key="1">
    <citation type="journal article" date="2021" name="Commun. Biol.">
        <title>The genome of Shorea leprosula (Dipterocarpaceae) highlights the ecological relevance of drought in aseasonal tropical rainforests.</title>
        <authorList>
            <person name="Ng K.K.S."/>
            <person name="Kobayashi M.J."/>
            <person name="Fawcett J.A."/>
            <person name="Hatakeyama M."/>
            <person name="Paape T."/>
            <person name="Ng C.H."/>
            <person name="Ang C.C."/>
            <person name="Tnah L.H."/>
            <person name="Lee C.T."/>
            <person name="Nishiyama T."/>
            <person name="Sese J."/>
            <person name="O'Brien M.J."/>
            <person name="Copetti D."/>
            <person name="Mohd Noor M.I."/>
            <person name="Ong R.C."/>
            <person name="Putra M."/>
            <person name="Sireger I.Z."/>
            <person name="Indrioko S."/>
            <person name="Kosugi Y."/>
            <person name="Izuno A."/>
            <person name="Isagi Y."/>
            <person name="Lee S.L."/>
            <person name="Shimizu K.K."/>
        </authorList>
    </citation>
    <scope>NUCLEOTIDE SEQUENCE [LARGE SCALE GENOMIC DNA]</scope>
    <source>
        <strain evidence="2">214</strain>
    </source>
</reference>
<evidence type="ECO:0000313" key="3">
    <source>
        <dbReference type="Proteomes" id="UP001054252"/>
    </source>
</evidence>
<name>A0AAV5HR92_9ROSI</name>
<organism evidence="2 3">
    <name type="scientific">Rubroshorea leprosula</name>
    <dbReference type="NCBI Taxonomy" id="152421"/>
    <lineage>
        <taxon>Eukaryota</taxon>
        <taxon>Viridiplantae</taxon>
        <taxon>Streptophyta</taxon>
        <taxon>Embryophyta</taxon>
        <taxon>Tracheophyta</taxon>
        <taxon>Spermatophyta</taxon>
        <taxon>Magnoliopsida</taxon>
        <taxon>eudicotyledons</taxon>
        <taxon>Gunneridae</taxon>
        <taxon>Pentapetalae</taxon>
        <taxon>rosids</taxon>
        <taxon>malvids</taxon>
        <taxon>Malvales</taxon>
        <taxon>Dipterocarpaceae</taxon>
        <taxon>Rubroshorea</taxon>
    </lineage>
</organism>
<evidence type="ECO:0000256" key="1">
    <source>
        <dbReference type="SAM" id="Phobius"/>
    </source>
</evidence>
<keyword evidence="1" id="KW-1133">Transmembrane helix</keyword>
<evidence type="ECO:0000313" key="2">
    <source>
        <dbReference type="EMBL" id="GKU87535.1"/>
    </source>
</evidence>
<feature type="transmembrane region" description="Helical" evidence="1">
    <location>
        <begin position="6"/>
        <end position="27"/>
    </location>
</feature>
<protein>
    <recommendedName>
        <fullName evidence="4">DUF599 domain-containing protein</fullName>
    </recommendedName>
</protein>
<gene>
    <name evidence="2" type="ORF">SLEP1_g1927</name>
</gene>
<keyword evidence="1" id="KW-0472">Membrane</keyword>
<keyword evidence="3" id="KW-1185">Reference proteome</keyword>
<dbReference type="PANTHER" id="PTHR31881:SF6">
    <property type="entry name" value="OS09G0494600 PROTEIN"/>
    <property type="match status" value="1"/>
</dbReference>
<evidence type="ECO:0008006" key="4">
    <source>
        <dbReference type="Google" id="ProtNLM"/>
    </source>
</evidence>
<dbReference type="Proteomes" id="UP001054252">
    <property type="component" value="Unassembled WGS sequence"/>
</dbReference>
<feature type="transmembrane region" description="Helical" evidence="1">
    <location>
        <begin position="78"/>
        <end position="101"/>
    </location>
</feature>
<keyword evidence="1" id="KW-0812">Transmembrane</keyword>
<dbReference type="EMBL" id="BPVZ01000002">
    <property type="protein sequence ID" value="GKU87535.1"/>
    <property type="molecule type" value="Genomic_DNA"/>
</dbReference>
<dbReference type="Pfam" id="PF04654">
    <property type="entry name" value="DUF599"/>
    <property type="match status" value="1"/>
</dbReference>
<sequence>MKLGECYLDIILVPLGILMSMAYHCWLCHEVRTKPHSTVIGTNATARRSWVSAMMKDNDRKNILVVQTLRNAIMGSTLMATTSIVLGTGLAAVLSSTYAIKKPLNDSVFGAHGEFTVSLKYVTMLCFFLFSFFCHSLSIRFINQASFHINLPPNPISIANPAYVTELLEKGFLLNTVGNRLFYTALPLLLWIFGPLMVFLCFAIMLPALYNLDFSLACGTTKINDANGSDGFASVAV</sequence>
<dbReference type="InterPro" id="IPR006747">
    <property type="entry name" value="DUF599"/>
</dbReference>
<dbReference type="AlphaFoldDB" id="A0AAV5HR92"/>
<comment type="caution">
    <text evidence="2">The sequence shown here is derived from an EMBL/GenBank/DDBJ whole genome shotgun (WGS) entry which is preliminary data.</text>
</comment>
<feature type="transmembrane region" description="Helical" evidence="1">
    <location>
        <begin position="121"/>
        <end position="142"/>
    </location>
</feature>
<feature type="transmembrane region" description="Helical" evidence="1">
    <location>
        <begin position="188"/>
        <end position="210"/>
    </location>
</feature>
<proteinExistence type="predicted"/>
<dbReference type="PANTHER" id="PTHR31881">
    <property type="match status" value="1"/>
</dbReference>
<accession>A0AAV5HR92</accession>